<gene>
    <name evidence="1" type="ORF">F2P81_025083</name>
</gene>
<proteinExistence type="predicted"/>
<organism evidence="1 2">
    <name type="scientific">Scophthalmus maximus</name>
    <name type="common">Turbot</name>
    <name type="synonym">Psetta maxima</name>
    <dbReference type="NCBI Taxonomy" id="52904"/>
    <lineage>
        <taxon>Eukaryota</taxon>
        <taxon>Metazoa</taxon>
        <taxon>Chordata</taxon>
        <taxon>Craniata</taxon>
        <taxon>Vertebrata</taxon>
        <taxon>Euteleostomi</taxon>
        <taxon>Actinopterygii</taxon>
        <taxon>Neopterygii</taxon>
        <taxon>Teleostei</taxon>
        <taxon>Neoteleostei</taxon>
        <taxon>Acanthomorphata</taxon>
        <taxon>Carangaria</taxon>
        <taxon>Pleuronectiformes</taxon>
        <taxon>Pleuronectoidei</taxon>
        <taxon>Scophthalmidae</taxon>
        <taxon>Scophthalmus</taxon>
    </lineage>
</organism>
<accession>A0A6A4RU44</accession>
<evidence type="ECO:0000313" key="1">
    <source>
        <dbReference type="EMBL" id="KAF0022691.1"/>
    </source>
</evidence>
<comment type="caution">
    <text evidence="1">The sequence shown here is derived from an EMBL/GenBank/DDBJ whole genome shotgun (WGS) entry which is preliminary data.</text>
</comment>
<name>A0A6A4RU44_SCOMX</name>
<dbReference type="EMBL" id="VEVO01000024">
    <property type="protein sequence ID" value="KAF0022691.1"/>
    <property type="molecule type" value="Genomic_DNA"/>
</dbReference>
<protein>
    <submittedName>
        <fullName evidence="1">Uncharacterized protein</fullName>
    </submittedName>
</protein>
<reference evidence="1 2" key="1">
    <citation type="submission" date="2019-06" db="EMBL/GenBank/DDBJ databases">
        <title>Draft genomes of female and male turbot (Scophthalmus maximus).</title>
        <authorList>
            <person name="Xu H."/>
            <person name="Xu X.-W."/>
            <person name="Shao C."/>
            <person name="Chen S."/>
        </authorList>
    </citation>
    <scope>NUCLEOTIDE SEQUENCE [LARGE SCALE GENOMIC DNA]</scope>
    <source>
        <strain evidence="1">Ysfricsl-2016a</strain>
        <tissue evidence="1">Blood</tissue>
    </source>
</reference>
<dbReference type="Proteomes" id="UP000438429">
    <property type="component" value="Unassembled WGS sequence"/>
</dbReference>
<sequence length="150" mass="16356">MNAAMNAAMNGVMNTVMNTVMNAAMNAAMNAVAAARLRLVSTDQACGKQSERLIHRKNNAQDICKTINALLAMTYVFGFDMFRCRGSGRVRRGNICELNAAVKPLSFTIASVLSELSLFTAQLNKLLLRSVFQRSLFFICSESLSPGPDL</sequence>
<evidence type="ECO:0000313" key="2">
    <source>
        <dbReference type="Proteomes" id="UP000438429"/>
    </source>
</evidence>
<dbReference type="AlphaFoldDB" id="A0A6A4RU44"/>